<reference evidence="2 3" key="1">
    <citation type="submission" date="2016-07" db="EMBL/GenBank/DDBJ databases">
        <title>Pervasive Adenine N6-methylation of Active Genes in Fungi.</title>
        <authorList>
            <consortium name="DOE Joint Genome Institute"/>
            <person name="Mondo S.J."/>
            <person name="Dannebaum R.O."/>
            <person name="Kuo R.C."/>
            <person name="Labutti K."/>
            <person name="Haridas S."/>
            <person name="Kuo A."/>
            <person name="Salamov A."/>
            <person name="Ahrendt S.R."/>
            <person name="Lipzen A."/>
            <person name="Sullivan W."/>
            <person name="Andreopoulos W.B."/>
            <person name="Clum A."/>
            <person name="Lindquist E."/>
            <person name="Daum C."/>
            <person name="Ramamoorthy G.K."/>
            <person name="Gryganskyi A."/>
            <person name="Culley D."/>
            <person name="Magnuson J.K."/>
            <person name="James T.Y."/>
            <person name="O'Malley M.A."/>
            <person name="Stajich J.E."/>
            <person name="Spatafora J.W."/>
            <person name="Visel A."/>
            <person name="Grigoriev I.V."/>
        </authorList>
    </citation>
    <scope>NUCLEOTIDE SEQUENCE [LARGE SCALE GENOMIC DNA]</scope>
    <source>
        <strain evidence="2 3">NRRL 3116</strain>
    </source>
</reference>
<accession>A0A1Y2GV56</accession>
<name>A0A1Y2GV56_9FUNG</name>
<feature type="transmembrane region" description="Helical" evidence="1">
    <location>
        <begin position="40"/>
        <end position="60"/>
    </location>
</feature>
<dbReference type="RefSeq" id="XP_021883961.1">
    <property type="nucleotide sequence ID" value="XM_022026409.1"/>
</dbReference>
<protein>
    <submittedName>
        <fullName evidence="2">Uncharacterized protein</fullName>
    </submittedName>
</protein>
<evidence type="ECO:0000313" key="3">
    <source>
        <dbReference type="Proteomes" id="UP000193648"/>
    </source>
</evidence>
<sequence>MGACRNSEAGDIMHVSIIPIISNGVSNSCSHFHPSNGLSLLLYIIVNAIVIVNVVNYCYWYPNATLFSMSQVQFVTVESTIQLSNKPYKMQRARGLGKSPSSQMHYINRLVTHNSPLIRGYICIIEDISQFSIYTFASLKHKY</sequence>
<dbReference type="EMBL" id="MCFF01000008">
    <property type="protein sequence ID" value="ORZ24980.1"/>
    <property type="molecule type" value="Genomic_DNA"/>
</dbReference>
<gene>
    <name evidence="2" type="ORF">BCR41DRAFT_368782</name>
</gene>
<organism evidence="2 3">
    <name type="scientific">Lobosporangium transversale</name>
    <dbReference type="NCBI Taxonomy" id="64571"/>
    <lineage>
        <taxon>Eukaryota</taxon>
        <taxon>Fungi</taxon>
        <taxon>Fungi incertae sedis</taxon>
        <taxon>Mucoromycota</taxon>
        <taxon>Mortierellomycotina</taxon>
        <taxon>Mortierellomycetes</taxon>
        <taxon>Mortierellales</taxon>
        <taxon>Mortierellaceae</taxon>
        <taxon>Lobosporangium</taxon>
    </lineage>
</organism>
<keyword evidence="1" id="KW-0812">Transmembrane</keyword>
<proteinExistence type="predicted"/>
<evidence type="ECO:0000313" key="2">
    <source>
        <dbReference type="EMBL" id="ORZ24980.1"/>
    </source>
</evidence>
<keyword evidence="1" id="KW-1133">Transmembrane helix</keyword>
<comment type="caution">
    <text evidence="2">The sequence shown here is derived from an EMBL/GenBank/DDBJ whole genome shotgun (WGS) entry which is preliminary data.</text>
</comment>
<evidence type="ECO:0000256" key="1">
    <source>
        <dbReference type="SAM" id="Phobius"/>
    </source>
</evidence>
<keyword evidence="1" id="KW-0472">Membrane</keyword>
<dbReference type="AlphaFoldDB" id="A0A1Y2GV56"/>
<dbReference type="InParanoid" id="A0A1Y2GV56"/>
<keyword evidence="3" id="KW-1185">Reference proteome</keyword>
<dbReference type="Proteomes" id="UP000193648">
    <property type="component" value="Unassembled WGS sequence"/>
</dbReference>
<dbReference type="GeneID" id="33568252"/>